<proteinExistence type="predicted"/>
<evidence type="ECO:0008006" key="4">
    <source>
        <dbReference type="Google" id="ProtNLM"/>
    </source>
</evidence>
<name>A0A6M9PGT4_9BURK</name>
<evidence type="ECO:0000313" key="2">
    <source>
        <dbReference type="EMBL" id="QKM62040.1"/>
    </source>
</evidence>
<protein>
    <recommendedName>
        <fullName evidence="4">TRAP transporter solute receptor, TAXI family</fullName>
    </recommendedName>
</protein>
<dbReference type="RefSeq" id="WP_173942193.1">
    <property type="nucleotide sequence ID" value="NZ_CBCSCD010000003.1"/>
</dbReference>
<dbReference type="Gene3D" id="3.40.190.10">
    <property type="entry name" value="Periplasmic binding protein-like II"/>
    <property type="match status" value="2"/>
</dbReference>
<dbReference type="PANTHER" id="PTHR42941:SF1">
    <property type="entry name" value="SLL1037 PROTEIN"/>
    <property type="match status" value="1"/>
</dbReference>
<organism evidence="2 3">
    <name type="scientific">Polynucleobacter antarcticus</name>
    <dbReference type="NCBI Taxonomy" id="1743162"/>
    <lineage>
        <taxon>Bacteria</taxon>
        <taxon>Pseudomonadati</taxon>
        <taxon>Pseudomonadota</taxon>
        <taxon>Betaproteobacteria</taxon>
        <taxon>Burkholderiales</taxon>
        <taxon>Burkholderiaceae</taxon>
        <taxon>Polynucleobacter</taxon>
    </lineage>
</organism>
<keyword evidence="1" id="KW-0812">Transmembrane</keyword>
<evidence type="ECO:0000313" key="3">
    <source>
        <dbReference type="Proteomes" id="UP000500806"/>
    </source>
</evidence>
<dbReference type="Pfam" id="PF16868">
    <property type="entry name" value="NMT1_3"/>
    <property type="match status" value="1"/>
</dbReference>
<feature type="transmembrane region" description="Helical" evidence="1">
    <location>
        <begin position="339"/>
        <end position="362"/>
    </location>
</feature>
<reference evidence="2 3" key="1">
    <citation type="submission" date="2018-04" db="EMBL/GenBank/DDBJ databases">
        <title>Polynucleobacter sp. LimPoW16 genome.</title>
        <authorList>
            <person name="Hahn M.W."/>
        </authorList>
    </citation>
    <scope>NUCLEOTIDE SEQUENCE [LARGE SCALE GENOMIC DNA]</scope>
    <source>
        <strain evidence="2 3">LimPoW16</strain>
    </source>
</reference>
<gene>
    <name evidence="2" type="ORF">DCO16_02470</name>
</gene>
<dbReference type="SUPFAM" id="SSF53850">
    <property type="entry name" value="Periplasmic binding protein-like II"/>
    <property type="match status" value="1"/>
</dbReference>
<dbReference type="PANTHER" id="PTHR42941">
    <property type="entry name" value="SLL1037 PROTEIN"/>
    <property type="match status" value="1"/>
</dbReference>
<feature type="transmembrane region" description="Helical" evidence="1">
    <location>
        <begin position="27"/>
        <end position="43"/>
    </location>
</feature>
<dbReference type="InterPro" id="IPR011852">
    <property type="entry name" value="TRAP_TAXI"/>
</dbReference>
<dbReference type="Proteomes" id="UP000500806">
    <property type="component" value="Chromosome"/>
</dbReference>
<keyword evidence="1" id="KW-1133">Transmembrane helix</keyword>
<accession>A0A6M9PGT4</accession>
<dbReference type="EMBL" id="CP028941">
    <property type="protein sequence ID" value="QKM62040.1"/>
    <property type="molecule type" value="Genomic_DNA"/>
</dbReference>
<keyword evidence="3" id="KW-1185">Reference proteome</keyword>
<dbReference type="KEGG" id="pani:DCO16_02470"/>
<evidence type="ECO:0000256" key="1">
    <source>
        <dbReference type="SAM" id="Phobius"/>
    </source>
</evidence>
<keyword evidence="1" id="KW-0472">Membrane</keyword>
<sequence length="446" mass="50971">MNAHSYLKIIIIDEYLAIKEQFKESKLVLIAFIVAIIGLLIYLKPFPDKTLAFATSYAGSDWSIYAETAREYLKQEGLDVSIVNTDGAVENVLRLKNDVDNVNVAFTYGSALNADQVKGIYSLGSIDYQPIWIFYRKSKVGVITNIADLAKLKVGLGPTKSGSYIIAKKLFQAYDINIDQLENIKSNSFLATEEKFLKGEFDVLISVSSHLDPIIQTLMREPGVELFDFKYATGFQKVFNSFVALKLPASSIDVYKKLPHQDVGLLATTTSLVVRKDMHPDLQLALLIAGKDMLRNSTDLFFSKRNEFPAYMDPTIPLSPVAARFYDYGPPQAMRYLPFWLAGFVDRAWLLLLTIFAIFYPLSKLNLHIRKFRFSIRKRPYYEEMLAIENRICHENLSDEDKKKIFERLNIININAIQHHVPIGDESEYFSFLHAIHLLKMKLKFD</sequence>
<dbReference type="AlphaFoldDB" id="A0A6M9PGT4"/>